<comment type="subcellular location">
    <subcellularLocation>
        <location evidence="1">Nucleus</location>
    </subcellularLocation>
</comment>
<dbReference type="SUPFAM" id="SSF48371">
    <property type="entry name" value="ARM repeat"/>
    <property type="match status" value="1"/>
</dbReference>
<dbReference type="Gene3D" id="1.25.10.10">
    <property type="entry name" value="Leucine-rich Repeat Variant"/>
    <property type="match status" value="1"/>
</dbReference>
<dbReference type="InterPro" id="IPR016024">
    <property type="entry name" value="ARM-type_fold"/>
</dbReference>
<reference evidence="5" key="2">
    <citation type="submission" date="2015-08" db="UniProtKB">
        <authorList>
            <consortium name="WormBaseParasite"/>
        </authorList>
    </citation>
    <scope>IDENTIFICATION</scope>
</reference>
<feature type="domain" description="Integrator complex subunit 4/Protein SIEL C-terminal Ig-like" evidence="3">
    <location>
        <begin position="834"/>
        <end position="933"/>
    </location>
</feature>
<organism evidence="4 5">
    <name type="scientific">Strongyloides venezuelensis</name>
    <name type="common">Threadworm</name>
    <dbReference type="NCBI Taxonomy" id="75913"/>
    <lineage>
        <taxon>Eukaryota</taxon>
        <taxon>Metazoa</taxon>
        <taxon>Ecdysozoa</taxon>
        <taxon>Nematoda</taxon>
        <taxon>Chromadorea</taxon>
        <taxon>Rhabditida</taxon>
        <taxon>Tylenchina</taxon>
        <taxon>Panagrolaimomorpha</taxon>
        <taxon>Strongyloidoidea</taxon>
        <taxon>Strongyloididae</taxon>
        <taxon>Strongyloides</taxon>
    </lineage>
</organism>
<evidence type="ECO:0000256" key="1">
    <source>
        <dbReference type="ARBA" id="ARBA00004123"/>
    </source>
</evidence>
<evidence type="ECO:0000259" key="3">
    <source>
        <dbReference type="Pfam" id="PF25458"/>
    </source>
</evidence>
<name>A0A0K0FGG3_STRVS</name>
<dbReference type="Proteomes" id="UP000035680">
    <property type="component" value="Unassembled WGS sequence"/>
</dbReference>
<accession>A0A0K0FGG3</accession>
<dbReference type="Pfam" id="PF25458">
    <property type="entry name" value="INTS4_C"/>
    <property type="match status" value="1"/>
</dbReference>
<dbReference type="PANTHER" id="PTHR20938:SF0">
    <property type="entry name" value="INTEGRATOR COMPLEX SUBUNIT 4"/>
    <property type="match status" value="1"/>
</dbReference>
<dbReference type="WBParaSite" id="SVE_0796400.1">
    <property type="protein sequence ID" value="SVE_0796400.1"/>
    <property type="gene ID" value="SVE_0796400"/>
</dbReference>
<evidence type="ECO:0000256" key="2">
    <source>
        <dbReference type="ARBA" id="ARBA00023242"/>
    </source>
</evidence>
<reference evidence="4" key="1">
    <citation type="submission" date="2014-07" db="EMBL/GenBank/DDBJ databases">
        <authorList>
            <person name="Martin A.A"/>
            <person name="De Silva N."/>
        </authorList>
    </citation>
    <scope>NUCLEOTIDE SEQUENCE</scope>
</reference>
<sequence>MKSQKPFEIVGLTKQQITANYSYRHPGNYYAHVFLSSYTRNNQPLKLLYNAQEFLKQKDLTRCYDSLLNFLTTDIMNIPTDIYPETAKIVIDVLKQTDADSDEIIDISFEILQYMVQCTAANMKLWSKLLVLFRIPLENRNFCCRSYSTELMKLVESCITQGTYSDDEEVIIYKLLQGNLNACDRERRSSAFNCLVKLIISKPNEQIPTEFLKKFLRDMAAHHDYIMREISTKFLEQLADKNLVGMEFYSIIKDLCKDSNVETRRIALRVIQKMAQKYGKLMVKSHNNFEISLNDEAFAILCGAFNDADTLVRAEAAVVIGKFENVSPNFLLQTLDKKLIPSMIKQDDNKGRDSPYFYQWSSGMSLAEDIPCESKSEESKSYIPPQACGAFVTALEDEYMSVRKGAVTSLGILAKGQPNIACFALDHLADMFNDDIDQVRIDAITALTPLLVYGKISRDQLITICTVLDDALPDSRLTLHELLCKANLENADCLLLLYQRLQQSLARFPEDKLSIYKCFSFIGRSHHQFVPGILYKILDIDPVFKLTERTFQEASHVASLIMVLNATVECEVIASLLPDYMIRQYKSLHSSMPDLVPPIRAFEDESGFHYSGNYVTKLSKSVFEYFSTMFKELYNLLNLPNTPGSINAIDEHLEQFYKSMDFDESVSANMRFFNKFCKAIRSLKFMMTMNEEDKKTLILVNNILHEIKELEISFTSKNPRLHHYLIYIHFLTKIVEWTRCLNLPSDKIFFNIMLGLEKLKASNIYFNNGNGEMILELSDKFKECCKVISENNVIDDGLVKNLIYDTVKNFKLNINKDDISFNVDMRLRMANVEVPNKSNEKMRTAVLKMPVTIPYVVVLKHFSDYDLNNFCIKIIYPDGTIGYNSPRSYEFHRVDNDTVRLRTKLKILFQYSWNGIAYITVQNGLMVSTNMISDELRTNFLSEPGYFQPICQFYCRDNFSETILGFTMR</sequence>
<dbReference type="STRING" id="75913.A0A0K0FGG3"/>
<evidence type="ECO:0000313" key="4">
    <source>
        <dbReference type="Proteomes" id="UP000035680"/>
    </source>
</evidence>
<keyword evidence="4" id="KW-1185">Reference proteome</keyword>
<dbReference type="AlphaFoldDB" id="A0A0K0FGG3"/>
<evidence type="ECO:0000313" key="5">
    <source>
        <dbReference type="WBParaSite" id="SVE_0796400.1"/>
    </source>
</evidence>
<dbReference type="GO" id="GO:0016180">
    <property type="term" value="P:snRNA processing"/>
    <property type="evidence" value="ECO:0007669"/>
    <property type="project" value="TreeGrafter"/>
</dbReference>
<dbReference type="InterPro" id="IPR057412">
    <property type="entry name" value="INTS4_C"/>
</dbReference>
<keyword evidence="2" id="KW-0539">Nucleus</keyword>
<proteinExistence type="predicted"/>
<dbReference type="InterPro" id="IPR011989">
    <property type="entry name" value="ARM-like"/>
</dbReference>
<dbReference type="PANTHER" id="PTHR20938">
    <property type="entry name" value="INTEGRATOR COMPLEX SUBUNIT 4"/>
    <property type="match status" value="1"/>
</dbReference>
<protein>
    <submittedName>
        <fullName evidence="5">Integrator complex subunit 4 (inferred by orthology to a human protein)</fullName>
    </submittedName>
</protein>
<dbReference type="GO" id="GO:0032039">
    <property type="term" value="C:integrator complex"/>
    <property type="evidence" value="ECO:0007669"/>
    <property type="project" value="TreeGrafter"/>
</dbReference>